<dbReference type="PATRIC" id="fig|53707.9.peg.4191"/>
<sequence>MNGYPYFADQAMPKTGRVHHSLINRRIVMATAFSLAPLFRNSVGFDRFNDLFESAARNETTSGYPPYNVERHTDDHYRIVIAAAGMQEQDLELQVEKGVLTVIGNKREQEADNVTYLHQGIARREFKLSFRLADNIEVKGADLSHGLLSIDLVRNVPEEAKPKRIPLNTQKVLGN</sequence>
<dbReference type="InterPro" id="IPR037913">
    <property type="entry name" value="ACD_IbpA/B"/>
</dbReference>
<name>A0A0P9U4I8_PSEAV</name>
<dbReference type="Pfam" id="PF00011">
    <property type="entry name" value="HSP20"/>
    <property type="match status" value="1"/>
</dbReference>
<dbReference type="SUPFAM" id="SSF49764">
    <property type="entry name" value="HSP20-like chaperones"/>
    <property type="match status" value="1"/>
</dbReference>
<gene>
    <name evidence="5" type="ORF">ALO35_100172</name>
</gene>
<keyword evidence="1" id="KW-0346">Stress response</keyword>
<dbReference type="AlphaFoldDB" id="A0A0P9U4I8"/>
<evidence type="ECO:0000313" key="6">
    <source>
        <dbReference type="Proteomes" id="UP000050265"/>
    </source>
</evidence>
<organism evidence="5 6">
    <name type="scientific">Pseudomonas amygdali pv. lachrymans</name>
    <name type="common">Pseudomonas syringae pv. lachrymans</name>
    <dbReference type="NCBI Taxonomy" id="53707"/>
    <lineage>
        <taxon>Bacteria</taxon>
        <taxon>Pseudomonadati</taxon>
        <taxon>Pseudomonadota</taxon>
        <taxon>Gammaproteobacteria</taxon>
        <taxon>Pseudomonadales</taxon>
        <taxon>Pseudomonadaceae</taxon>
        <taxon>Pseudomonas</taxon>
        <taxon>Pseudomonas amygdali</taxon>
    </lineage>
</organism>
<reference evidence="5 6" key="1">
    <citation type="submission" date="2015-09" db="EMBL/GenBank/DDBJ databases">
        <title>Genome announcement of multiple Pseudomonas syringae strains.</title>
        <authorList>
            <person name="Thakur S."/>
            <person name="Wang P.W."/>
            <person name="Gong Y."/>
            <person name="Weir B.S."/>
            <person name="Guttman D.S."/>
        </authorList>
    </citation>
    <scope>NUCLEOTIDE SEQUENCE [LARGE SCALE GENOMIC DNA]</scope>
    <source>
        <strain evidence="5 6">ICMP3507</strain>
    </source>
</reference>
<evidence type="ECO:0000259" key="4">
    <source>
        <dbReference type="PROSITE" id="PS01031"/>
    </source>
</evidence>
<dbReference type="CDD" id="cd06470">
    <property type="entry name" value="ACD_IbpA-B_like"/>
    <property type="match status" value="1"/>
</dbReference>
<feature type="domain" description="SHSP" evidence="4">
    <location>
        <begin position="58"/>
        <end position="170"/>
    </location>
</feature>
<dbReference type="Gene3D" id="2.60.40.790">
    <property type="match status" value="1"/>
</dbReference>
<evidence type="ECO:0000256" key="3">
    <source>
        <dbReference type="RuleBase" id="RU003616"/>
    </source>
</evidence>
<evidence type="ECO:0000256" key="1">
    <source>
        <dbReference type="ARBA" id="ARBA00023016"/>
    </source>
</evidence>
<dbReference type="PROSITE" id="PS01031">
    <property type="entry name" value="SHSP"/>
    <property type="match status" value="1"/>
</dbReference>
<dbReference type="PANTHER" id="PTHR47062">
    <property type="match status" value="1"/>
</dbReference>
<evidence type="ECO:0000256" key="2">
    <source>
        <dbReference type="PROSITE-ProRule" id="PRU00285"/>
    </source>
</evidence>
<dbReference type="EMBL" id="LJQP01000150">
    <property type="protein sequence ID" value="KPX72355.1"/>
    <property type="molecule type" value="Genomic_DNA"/>
</dbReference>
<dbReference type="Proteomes" id="UP000050265">
    <property type="component" value="Unassembled WGS sequence"/>
</dbReference>
<comment type="caution">
    <text evidence="5">The sequence shown here is derived from an EMBL/GenBank/DDBJ whole genome shotgun (WGS) entry which is preliminary data.</text>
</comment>
<proteinExistence type="inferred from homology"/>
<comment type="similarity">
    <text evidence="2 3">Belongs to the small heat shock protein (HSP20) family.</text>
</comment>
<dbReference type="PANTHER" id="PTHR47062:SF1">
    <property type="entry name" value="SMALL HEAT SHOCK PROTEIN IBPA"/>
    <property type="match status" value="1"/>
</dbReference>
<dbReference type="InterPro" id="IPR008978">
    <property type="entry name" value="HSP20-like_chaperone"/>
</dbReference>
<protein>
    <submittedName>
        <fullName evidence="5">Molecular chaperone</fullName>
    </submittedName>
</protein>
<evidence type="ECO:0000313" key="5">
    <source>
        <dbReference type="EMBL" id="KPX72355.1"/>
    </source>
</evidence>
<accession>A0A0P9U4I8</accession>
<dbReference type="InterPro" id="IPR002068">
    <property type="entry name" value="A-crystallin/Hsp20_dom"/>
</dbReference>